<feature type="transmembrane region" description="Helical" evidence="12">
    <location>
        <begin position="181"/>
        <end position="199"/>
    </location>
</feature>
<dbReference type="InterPro" id="IPR001734">
    <property type="entry name" value="Na/solute_symporter"/>
</dbReference>
<evidence type="ECO:0000256" key="7">
    <source>
        <dbReference type="ARBA" id="ARBA00023053"/>
    </source>
</evidence>
<dbReference type="Proteomes" id="UP000034883">
    <property type="component" value="Chromosome"/>
</dbReference>
<feature type="transmembrane region" description="Helical" evidence="12">
    <location>
        <begin position="456"/>
        <end position="475"/>
    </location>
</feature>
<dbReference type="Pfam" id="PF00474">
    <property type="entry name" value="SSF"/>
    <property type="match status" value="2"/>
</dbReference>
<feature type="transmembrane region" description="Helical" evidence="12">
    <location>
        <begin position="481"/>
        <end position="503"/>
    </location>
</feature>
<feature type="transmembrane region" description="Helical" evidence="12">
    <location>
        <begin position="271"/>
        <end position="298"/>
    </location>
</feature>
<evidence type="ECO:0000313" key="14">
    <source>
        <dbReference type="Proteomes" id="UP000034883"/>
    </source>
</evidence>
<dbReference type="GO" id="GO:0015293">
    <property type="term" value="F:symporter activity"/>
    <property type="evidence" value="ECO:0007669"/>
    <property type="project" value="TreeGrafter"/>
</dbReference>
<comment type="similarity">
    <text evidence="2 11">Belongs to the sodium:solute symporter (SSF) (TC 2.A.21) family.</text>
</comment>
<feature type="transmembrane region" description="Helical" evidence="12">
    <location>
        <begin position="6"/>
        <end position="22"/>
    </location>
</feature>
<keyword evidence="5 12" id="KW-0812">Transmembrane</keyword>
<evidence type="ECO:0000256" key="9">
    <source>
        <dbReference type="ARBA" id="ARBA00023136"/>
    </source>
</evidence>
<accession>A0A0F6VZG4</accession>
<evidence type="ECO:0000256" key="11">
    <source>
        <dbReference type="RuleBase" id="RU362091"/>
    </source>
</evidence>
<feature type="transmembrane region" description="Helical" evidence="12">
    <location>
        <begin position="231"/>
        <end position="250"/>
    </location>
</feature>
<dbReference type="GO" id="GO:0005886">
    <property type="term" value="C:plasma membrane"/>
    <property type="evidence" value="ECO:0007669"/>
    <property type="project" value="UniProtKB-SubCell"/>
</dbReference>
<feature type="transmembrane region" description="Helical" evidence="12">
    <location>
        <begin position="74"/>
        <end position="96"/>
    </location>
</feature>
<evidence type="ECO:0000256" key="6">
    <source>
        <dbReference type="ARBA" id="ARBA00022989"/>
    </source>
</evidence>
<feature type="transmembrane region" description="Helical" evidence="12">
    <location>
        <begin position="510"/>
        <end position="528"/>
    </location>
</feature>
<evidence type="ECO:0000313" key="13">
    <source>
        <dbReference type="EMBL" id="AKF03556.1"/>
    </source>
</evidence>
<keyword evidence="7" id="KW-0915">Sodium</keyword>
<protein>
    <submittedName>
        <fullName evidence="13">Sodium iodide symporter</fullName>
    </submittedName>
</protein>
<sequence length="562" mass="60544">MSAADWIVLVGTLGVIAFFGVYKARSVKTAEEHMRGGRELDWITVGLSVMATQASAITFISGPGQAFSDGMGFVQIYLGLPLAMILISALMVPTYFRLQVYTAYEYLERRFDLRMRLLTAALFLVQRGLAAGITIYAPAILLSSVLGWSLNVTNAVIGLTVIVYTVTGGSRAVAQTQKQQMAVILVGMMIAAGILIAQLPESIGVGDAARLAGATGRMNVVDLQLDFSTRYNVWSGLLGGFFLALSYFGTDQSQVQRYLGAQSIAASRMGLLFNGVLKIPMQFGILFVGVLLFVHYLFAPSPMIFDEPLVDRLEASPAAAELTQLQGEWDTAWAERRDAAEAFAIARDTADEPAARATYVAAVERSDAIRDEARALAARTVRDGGREDTDFVFLHFILNALPAGLVGLLLAVLLCAAMSSTASELSALGTTTTVDFYKRVFRPNASDVEQLRASRIFTALWGLIALGFASWASLFDNLIEAVNILGSIFYGSILGIFLTAFLLKRVHARAVFYGALVAQSVVLLLVAVSDVAFLWYNVVGCVVVMITAPIFQRYSAGAGSST</sequence>
<keyword evidence="14" id="KW-1185">Reference proteome</keyword>
<evidence type="ECO:0000256" key="1">
    <source>
        <dbReference type="ARBA" id="ARBA00004651"/>
    </source>
</evidence>
<dbReference type="CDD" id="cd11494">
    <property type="entry name" value="SLC5sbd_NIS-like_u2"/>
    <property type="match status" value="1"/>
</dbReference>
<dbReference type="Gene3D" id="1.20.1730.10">
    <property type="entry name" value="Sodium/glucose cotransporter"/>
    <property type="match status" value="1"/>
</dbReference>
<dbReference type="AlphaFoldDB" id="A0A0F6VZG4"/>
<keyword evidence="6 12" id="KW-1133">Transmembrane helix</keyword>
<dbReference type="OrthoDB" id="9803597at2"/>
<name>A0A0F6VZG4_9BACT</name>
<proteinExistence type="inferred from homology"/>
<feature type="transmembrane region" description="Helical" evidence="12">
    <location>
        <begin position="117"/>
        <end position="142"/>
    </location>
</feature>
<dbReference type="PROSITE" id="PS50283">
    <property type="entry name" value="NA_SOLUT_SYMP_3"/>
    <property type="match status" value="1"/>
</dbReference>
<evidence type="ECO:0000256" key="2">
    <source>
        <dbReference type="ARBA" id="ARBA00006434"/>
    </source>
</evidence>
<dbReference type="EMBL" id="CP011125">
    <property type="protein sequence ID" value="AKF03556.1"/>
    <property type="molecule type" value="Genomic_DNA"/>
</dbReference>
<evidence type="ECO:0000256" key="3">
    <source>
        <dbReference type="ARBA" id="ARBA00022448"/>
    </source>
</evidence>
<dbReference type="InterPro" id="IPR051163">
    <property type="entry name" value="Sodium:Solute_Symporter_SSF"/>
</dbReference>
<reference evidence="13 14" key="1">
    <citation type="submission" date="2015-03" db="EMBL/GenBank/DDBJ databases">
        <title>Genome assembly of Sandaracinus amylolyticus DSM 53668.</title>
        <authorList>
            <person name="Sharma G."/>
            <person name="Subramanian S."/>
        </authorList>
    </citation>
    <scope>NUCLEOTIDE SEQUENCE [LARGE SCALE GENOMIC DNA]</scope>
    <source>
        <strain evidence="13 14">DSM 53668</strain>
    </source>
</reference>
<dbReference type="PANTHER" id="PTHR42985">
    <property type="entry name" value="SODIUM-COUPLED MONOCARBOXYLATE TRANSPORTER"/>
    <property type="match status" value="1"/>
</dbReference>
<evidence type="ECO:0000256" key="8">
    <source>
        <dbReference type="ARBA" id="ARBA00023065"/>
    </source>
</evidence>
<keyword evidence="4" id="KW-1003">Cell membrane</keyword>
<dbReference type="PANTHER" id="PTHR42985:SF40">
    <property type="entry name" value="LD47995P-RELATED"/>
    <property type="match status" value="1"/>
</dbReference>
<feature type="transmembrane region" description="Helical" evidence="12">
    <location>
        <begin position="42"/>
        <end position="62"/>
    </location>
</feature>
<feature type="transmembrane region" description="Helical" evidence="12">
    <location>
        <begin position="148"/>
        <end position="169"/>
    </location>
</feature>
<dbReference type="GO" id="GO:0006814">
    <property type="term" value="P:sodium ion transport"/>
    <property type="evidence" value="ECO:0007669"/>
    <property type="project" value="UniProtKB-KW"/>
</dbReference>
<evidence type="ECO:0000256" key="12">
    <source>
        <dbReference type="SAM" id="Phobius"/>
    </source>
</evidence>
<keyword evidence="8" id="KW-0406">Ion transport</keyword>
<evidence type="ECO:0000256" key="4">
    <source>
        <dbReference type="ARBA" id="ARBA00022475"/>
    </source>
</evidence>
<keyword evidence="9 12" id="KW-0472">Membrane</keyword>
<dbReference type="KEGG" id="samy:DB32_000705"/>
<feature type="transmembrane region" description="Helical" evidence="12">
    <location>
        <begin position="392"/>
        <end position="416"/>
    </location>
</feature>
<dbReference type="InterPro" id="IPR038377">
    <property type="entry name" value="Na/Glc_symporter_sf"/>
</dbReference>
<keyword evidence="10" id="KW-0739">Sodium transport</keyword>
<keyword evidence="3" id="KW-0813">Transport</keyword>
<dbReference type="STRING" id="927083.DB32_000705"/>
<dbReference type="RefSeq" id="WP_053231003.1">
    <property type="nucleotide sequence ID" value="NZ_CP011125.1"/>
</dbReference>
<organism evidence="13 14">
    <name type="scientific">Sandaracinus amylolyticus</name>
    <dbReference type="NCBI Taxonomy" id="927083"/>
    <lineage>
        <taxon>Bacteria</taxon>
        <taxon>Pseudomonadati</taxon>
        <taxon>Myxococcota</taxon>
        <taxon>Polyangia</taxon>
        <taxon>Polyangiales</taxon>
        <taxon>Sandaracinaceae</taxon>
        <taxon>Sandaracinus</taxon>
    </lineage>
</organism>
<feature type="transmembrane region" description="Helical" evidence="12">
    <location>
        <begin position="534"/>
        <end position="551"/>
    </location>
</feature>
<evidence type="ECO:0000256" key="10">
    <source>
        <dbReference type="ARBA" id="ARBA00023201"/>
    </source>
</evidence>
<comment type="subcellular location">
    <subcellularLocation>
        <location evidence="1">Cell membrane</location>
        <topology evidence="1">Multi-pass membrane protein</topology>
    </subcellularLocation>
</comment>
<evidence type="ECO:0000256" key="5">
    <source>
        <dbReference type="ARBA" id="ARBA00022692"/>
    </source>
</evidence>
<gene>
    <name evidence="13" type="ORF">DB32_000705</name>
</gene>